<feature type="transmembrane region" description="Helical" evidence="5">
    <location>
        <begin position="224"/>
        <end position="242"/>
    </location>
</feature>
<dbReference type="SUPFAM" id="SSF103473">
    <property type="entry name" value="MFS general substrate transporter"/>
    <property type="match status" value="1"/>
</dbReference>
<feature type="transmembrane region" description="Helical" evidence="5">
    <location>
        <begin position="141"/>
        <end position="162"/>
    </location>
</feature>
<dbReference type="Gene3D" id="1.20.1250.20">
    <property type="entry name" value="MFS general substrate transporter like domains"/>
    <property type="match status" value="1"/>
</dbReference>
<keyword evidence="3 5" id="KW-1133">Transmembrane helix</keyword>
<dbReference type="Pfam" id="PF00083">
    <property type="entry name" value="Sugar_tr"/>
    <property type="match status" value="1"/>
</dbReference>
<dbReference type="PROSITE" id="PS00216">
    <property type="entry name" value="SUGAR_TRANSPORT_1"/>
    <property type="match status" value="1"/>
</dbReference>
<organism evidence="7 8">
    <name type="scientific">Pocillopora meandrina</name>
    <dbReference type="NCBI Taxonomy" id="46732"/>
    <lineage>
        <taxon>Eukaryota</taxon>
        <taxon>Metazoa</taxon>
        <taxon>Cnidaria</taxon>
        <taxon>Anthozoa</taxon>
        <taxon>Hexacorallia</taxon>
        <taxon>Scleractinia</taxon>
        <taxon>Astrocoeniina</taxon>
        <taxon>Pocilloporidae</taxon>
        <taxon>Pocillopora</taxon>
    </lineage>
</organism>
<evidence type="ECO:0000256" key="3">
    <source>
        <dbReference type="ARBA" id="ARBA00022989"/>
    </source>
</evidence>
<evidence type="ECO:0000313" key="7">
    <source>
        <dbReference type="EMBL" id="CAH3118012.1"/>
    </source>
</evidence>
<dbReference type="Proteomes" id="UP001159428">
    <property type="component" value="Unassembled WGS sequence"/>
</dbReference>
<dbReference type="InterPro" id="IPR005829">
    <property type="entry name" value="Sugar_transporter_CS"/>
</dbReference>
<feature type="transmembrane region" description="Helical" evidence="5">
    <location>
        <begin position="308"/>
        <end position="328"/>
    </location>
</feature>
<dbReference type="GO" id="GO:0016020">
    <property type="term" value="C:membrane"/>
    <property type="evidence" value="ECO:0007669"/>
    <property type="project" value="UniProtKB-SubCell"/>
</dbReference>
<keyword evidence="4 5" id="KW-0472">Membrane</keyword>
<accession>A0AAU9WLA0</accession>
<dbReference type="EMBL" id="CALNXJ010000016">
    <property type="protein sequence ID" value="CAH3118012.1"/>
    <property type="molecule type" value="Genomic_DNA"/>
</dbReference>
<evidence type="ECO:0000256" key="1">
    <source>
        <dbReference type="ARBA" id="ARBA00004141"/>
    </source>
</evidence>
<keyword evidence="8" id="KW-1185">Reference proteome</keyword>
<feature type="transmembrane region" description="Helical" evidence="5">
    <location>
        <begin position="199"/>
        <end position="218"/>
    </location>
</feature>
<feature type="domain" description="Major facilitator superfamily (MFS) profile" evidence="6">
    <location>
        <begin position="26"/>
        <end position="480"/>
    </location>
</feature>
<reference evidence="7 8" key="1">
    <citation type="submission" date="2022-05" db="EMBL/GenBank/DDBJ databases">
        <authorList>
            <consortium name="Genoscope - CEA"/>
            <person name="William W."/>
        </authorList>
    </citation>
    <scope>NUCLEOTIDE SEQUENCE [LARGE SCALE GENOMIC DNA]</scope>
</reference>
<proteinExistence type="predicted"/>
<feature type="transmembrane region" description="Helical" evidence="5">
    <location>
        <begin position="23"/>
        <end position="48"/>
    </location>
</feature>
<dbReference type="InterPro" id="IPR020846">
    <property type="entry name" value="MFS_dom"/>
</dbReference>
<dbReference type="InterPro" id="IPR005828">
    <property type="entry name" value="MFS_sugar_transport-like"/>
</dbReference>
<feature type="transmembrane region" description="Helical" evidence="5">
    <location>
        <begin position="334"/>
        <end position="354"/>
    </location>
</feature>
<dbReference type="PROSITE" id="PS50850">
    <property type="entry name" value="MFS"/>
    <property type="match status" value="1"/>
</dbReference>
<feature type="transmembrane region" description="Helical" evidence="5">
    <location>
        <begin position="361"/>
        <end position="381"/>
    </location>
</feature>
<feature type="transmembrane region" description="Helical" evidence="5">
    <location>
        <begin position="393"/>
        <end position="415"/>
    </location>
</feature>
<dbReference type="GO" id="GO:0022857">
    <property type="term" value="F:transmembrane transporter activity"/>
    <property type="evidence" value="ECO:0007669"/>
    <property type="project" value="InterPro"/>
</dbReference>
<evidence type="ECO:0000256" key="2">
    <source>
        <dbReference type="ARBA" id="ARBA00022692"/>
    </source>
</evidence>
<feature type="transmembrane region" description="Helical" evidence="5">
    <location>
        <begin position="455"/>
        <end position="475"/>
    </location>
</feature>
<feature type="transmembrane region" description="Helical" evidence="5">
    <location>
        <begin position="427"/>
        <end position="449"/>
    </location>
</feature>
<sequence length="509" mass="56187">MLAMALTTDTFFERIGSFGRFQIALNLFFNLCSLFWWAVPVTIMVFIASEPNWKCVNNSTCPFTDSISIIDERYNHRCNILRKDWRFEDDFTSVVTEFDLVCARSYLGFVSTSGIFAGFLVGSIAVSILSDKFGRKRPLFICGFFCWLFNFVSAFAPTFWFFVLCRSIVGFMLAGYSIPMFVLAMEFSGIRHRGAAGALVWTGIAVGSQALAGCAYAIRDWRLLTIVTGAPGSILIGGWFFTPESIRWLLKNGRETEARDILSKVAKVNGKSMPEEALHLPKDESIRLGDFPDLFMSDGTIHRTLGSWLMWFAVSFIDYATALSAPFIGGNVYINVVVAAVDGLIAYPLSAVLAVRFRRKFIIVVSFILSAAGAIGALLLSDNDDDNGYLIGKILMSMVVARLAVAIAFTLIHIFTAEMFPTTLRNVAMGTSTAAARVSAFFAPYSMLLTTVDRLLPFGIMAGLALAAAFVCLSLPETQNQPTMENLFQDIVCQPKNETLGDEELDTEL</sequence>
<keyword evidence="2 5" id="KW-0812">Transmembrane</keyword>
<comment type="caution">
    <text evidence="7">The sequence shown here is derived from an EMBL/GenBank/DDBJ whole genome shotgun (WGS) entry which is preliminary data.</text>
</comment>
<dbReference type="InterPro" id="IPR036259">
    <property type="entry name" value="MFS_trans_sf"/>
</dbReference>
<evidence type="ECO:0000256" key="4">
    <source>
        <dbReference type="ARBA" id="ARBA00023136"/>
    </source>
</evidence>
<evidence type="ECO:0000256" key="5">
    <source>
        <dbReference type="SAM" id="Phobius"/>
    </source>
</evidence>
<dbReference type="PANTHER" id="PTHR24064">
    <property type="entry name" value="SOLUTE CARRIER FAMILY 22 MEMBER"/>
    <property type="match status" value="1"/>
</dbReference>
<evidence type="ECO:0000259" key="6">
    <source>
        <dbReference type="PROSITE" id="PS50850"/>
    </source>
</evidence>
<gene>
    <name evidence="7" type="ORF">PMEA_00007740</name>
</gene>
<dbReference type="AlphaFoldDB" id="A0AAU9WLA0"/>
<feature type="transmembrane region" description="Helical" evidence="5">
    <location>
        <begin position="106"/>
        <end position="129"/>
    </location>
</feature>
<feature type="transmembrane region" description="Helical" evidence="5">
    <location>
        <begin position="168"/>
        <end position="187"/>
    </location>
</feature>
<name>A0AAU9WLA0_9CNID</name>
<comment type="subcellular location">
    <subcellularLocation>
        <location evidence="1">Membrane</location>
        <topology evidence="1">Multi-pass membrane protein</topology>
    </subcellularLocation>
</comment>
<protein>
    <recommendedName>
        <fullName evidence="6">Major facilitator superfamily (MFS) profile domain-containing protein</fullName>
    </recommendedName>
</protein>
<evidence type="ECO:0000313" key="8">
    <source>
        <dbReference type="Proteomes" id="UP001159428"/>
    </source>
</evidence>